<protein>
    <recommendedName>
        <fullName evidence="1">CHAT domain-containing protein</fullName>
    </recommendedName>
</protein>
<accession>A0A433VFY6</accession>
<dbReference type="Proteomes" id="UP000271624">
    <property type="component" value="Unassembled WGS sequence"/>
</dbReference>
<evidence type="ECO:0000313" key="2">
    <source>
        <dbReference type="EMBL" id="RUT04996.1"/>
    </source>
</evidence>
<evidence type="ECO:0000313" key="3">
    <source>
        <dbReference type="Proteomes" id="UP000271624"/>
    </source>
</evidence>
<dbReference type="RefSeq" id="WP_233787444.1">
    <property type="nucleotide sequence ID" value="NZ_RSCL01000009.1"/>
</dbReference>
<gene>
    <name evidence="2" type="ORF">DSM106972_038170</name>
</gene>
<reference evidence="2" key="2">
    <citation type="journal article" date="2019" name="Genome Biol. Evol.">
        <title>Day and night: Metabolic profiles and evolutionary relationships of six axenic non-marine cyanobacteria.</title>
        <authorList>
            <person name="Will S.E."/>
            <person name="Henke P."/>
            <person name="Boedeker C."/>
            <person name="Huang S."/>
            <person name="Brinkmann H."/>
            <person name="Rohde M."/>
            <person name="Jarek M."/>
            <person name="Friedl T."/>
            <person name="Seufert S."/>
            <person name="Schumacher M."/>
            <person name="Overmann J."/>
            <person name="Neumann-Schaal M."/>
            <person name="Petersen J."/>
        </authorList>
    </citation>
    <scope>NUCLEOTIDE SEQUENCE [LARGE SCALE GENOMIC DNA]</scope>
    <source>
        <strain evidence="2">PCC 7102</strain>
    </source>
</reference>
<comment type="caution">
    <text evidence="2">The sequence shown here is derived from an EMBL/GenBank/DDBJ whole genome shotgun (WGS) entry which is preliminary data.</text>
</comment>
<dbReference type="InterPro" id="IPR024983">
    <property type="entry name" value="CHAT_dom"/>
</dbReference>
<dbReference type="Pfam" id="PF12770">
    <property type="entry name" value="CHAT"/>
    <property type="match status" value="1"/>
</dbReference>
<proteinExistence type="predicted"/>
<name>A0A433VFY6_9CYAN</name>
<evidence type="ECO:0000259" key="1">
    <source>
        <dbReference type="Pfam" id="PF12770"/>
    </source>
</evidence>
<organism evidence="2 3">
    <name type="scientific">Dulcicalothrix desertica PCC 7102</name>
    <dbReference type="NCBI Taxonomy" id="232991"/>
    <lineage>
        <taxon>Bacteria</taxon>
        <taxon>Bacillati</taxon>
        <taxon>Cyanobacteriota</taxon>
        <taxon>Cyanophyceae</taxon>
        <taxon>Nostocales</taxon>
        <taxon>Calotrichaceae</taxon>
        <taxon>Dulcicalothrix</taxon>
    </lineage>
</organism>
<reference evidence="2" key="1">
    <citation type="submission" date="2018-12" db="EMBL/GenBank/DDBJ databases">
        <authorList>
            <person name="Will S."/>
            <person name="Neumann-Schaal M."/>
            <person name="Henke P."/>
        </authorList>
    </citation>
    <scope>NUCLEOTIDE SEQUENCE</scope>
    <source>
        <strain evidence="2">PCC 7102</strain>
    </source>
</reference>
<dbReference type="EMBL" id="RSCL01000009">
    <property type="protein sequence ID" value="RUT04996.1"/>
    <property type="molecule type" value="Genomic_DNA"/>
</dbReference>
<dbReference type="AlphaFoldDB" id="A0A433VFY6"/>
<feature type="domain" description="CHAT" evidence="1">
    <location>
        <begin position="2"/>
        <end position="55"/>
    </location>
</feature>
<keyword evidence="3" id="KW-1185">Reference proteome</keyword>
<sequence length="65" mass="6880">MAPLPGAEREAKAIGNLLNTKPLIGNEATKAAVLQRLPRARFIHLATNGIFDDVQGINSSIASRA</sequence>